<proteinExistence type="predicted"/>
<name>A0A1H0D2A2_9RHOB</name>
<evidence type="ECO:0000313" key="3">
    <source>
        <dbReference type="EMBL" id="SHJ37799.1"/>
    </source>
</evidence>
<evidence type="ECO:0000313" key="4">
    <source>
        <dbReference type="Proteomes" id="UP000324252"/>
    </source>
</evidence>
<protein>
    <recommendedName>
        <fullName evidence="2">Transcription factor zinc-finger domain-containing protein</fullName>
    </recommendedName>
</protein>
<evidence type="ECO:0000256" key="1">
    <source>
        <dbReference type="SAM" id="MobiDB-lite"/>
    </source>
</evidence>
<dbReference type="AlphaFoldDB" id="A0A1H0D2A2"/>
<feature type="region of interest" description="Disordered" evidence="1">
    <location>
        <begin position="42"/>
        <end position="62"/>
    </location>
</feature>
<dbReference type="Pfam" id="PF13453">
    <property type="entry name" value="Zn_ribbon_TFIIB"/>
    <property type="match status" value="1"/>
</dbReference>
<dbReference type="RefSeq" id="WP_149787025.1">
    <property type="nucleotide sequence ID" value="NZ_FNIO01000001.1"/>
</dbReference>
<dbReference type="Proteomes" id="UP000324252">
    <property type="component" value="Unassembled WGS sequence"/>
</dbReference>
<dbReference type="InterPro" id="IPR027392">
    <property type="entry name" value="TF_Znf"/>
</dbReference>
<sequence length="74" mass="8473">MQCPIDGTTLKIAERQGVEIDFCPQCRGVWLDRGELDKIIDRSTADAPAPRGGGYEERPRRKKRESFLSELFDF</sequence>
<evidence type="ECO:0000259" key="2">
    <source>
        <dbReference type="Pfam" id="PF13453"/>
    </source>
</evidence>
<accession>A0A1H0D2A2</accession>
<keyword evidence="4" id="KW-1185">Reference proteome</keyword>
<gene>
    <name evidence="3" type="ORF">SAMN05444142_10153</name>
</gene>
<dbReference type="EMBL" id="FQZZ01000001">
    <property type="protein sequence ID" value="SHJ37799.1"/>
    <property type="molecule type" value="Genomic_DNA"/>
</dbReference>
<reference evidence="3 4" key="1">
    <citation type="submission" date="2016-11" db="EMBL/GenBank/DDBJ databases">
        <authorList>
            <person name="Varghese N."/>
            <person name="Submissions S."/>
        </authorList>
    </citation>
    <scope>NUCLEOTIDE SEQUENCE [LARGE SCALE GENOMIC DNA]</scope>
    <source>
        <strain evidence="3 4">DSM 29620</strain>
    </source>
</reference>
<dbReference type="OrthoDB" id="9814037at2"/>
<organism evidence="3 4">
    <name type="scientific">Lutimaribacter pacificus</name>
    <dbReference type="NCBI Taxonomy" id="391948"/>
    <lineage>
        <taxon>Bacteria</taxon>
        <taxon>Pseudomonadati</taxon>
        <taxon>Pseudomonadota</taxon>
        <taxon>Alphaproteobacteria</taxon>
        <taxon>Rhodobacterales</taxon>
        <taxon>Roseobacteraceae</taxon>
        <taxon>Lutimaribacter</taxon>
    </lineage>
</organism>
<feature type="domain" description="Transcription factor zinc-finger" evidence="2">
    <location>
        <begin position="2"/>
        <end position="42"/>
    </location>
</feature>